<evidence type="ECO:0000313" key="1">
    <source>
        <dbReference type="EMBL" id="QEG19929.1"/>
    </source>
</evidence>
<reference evidence="1 2" key="1">
    <citation type="submission" date="2019-08" db="EMBL/GenBank/DDBJ databases">
        <title>Deep-cultivation of Planctomycetes and their phenomic and genomic characterization uncovers novel biology.</title>
        <authorList>
            <person name="Wiegand S."/>
            <person name="Jogler M."/>
            <person name="Boedeker C."/>
            <person name="Pinto D."/>
            <person name="Vollmers J."/>
            <person name="Rivas-Marin E."/>
            <person name="Kohn T."/>
            <person name="Peeters S.H."/>
            <person name="Heuer A."/>
            <person name="Rast P."/>
            <person name="Oberbeckmann S."/>
            <person name="Bunk B."/>
            <person name="Jeske O."/>
            <person name="Meyerdierks A."/>
            <person name="Storesund J.E."/>
            <person name="Kallscheuer N."/>
            <person name="Luecker S."/>
            <person name="Lage O.M."/>
            <person name="Pohl T."/>
            <person name="Merkel B.J."/>
            <person name="Hornburger P."/>
            <person name="Mueller R.-W."/>
            <person name="Bruemmer F."/>
            <person name="Labrenz M."/>
            <person name="Spormann A.M."/>
            <person name="Op den Camp H."/>
            <person name="Overmann J."/>
            <person name="Amann R."/>
            <person name="Jetten M.S.M."/>
            <person name="Mascher T."/>
            <person name="Medema M.H."/>
            <person name="Devos D.P."/>
            <person name="Kaster A.-K."/>
            <person name="Ovreas L."/>
            <person name="Rohde M."/>
            <person name="Galperin M.Y."/>
            <person name="Jogler C."/>
        </authorList>
    </citation>
    <scope>NUCLEOTIDE SEQUENCE [LARGE SCALE GENOMIC DNA]</scope>
    <source>
        <strain evidence="1 2">DSM 8797</strain>
    </source>
</reference>
<dbReference type="Proteomes" id="UP000322887">
    <property type="component" value="Chromosome"/>
</dbReference>
<evidence type="ECO:0000313" key="2">
    <source>
        <dbReference type="Proteomes" id="UP000322887"/>
    </source>
</evidence>
<dbReference type="InterPro" id="IPR013320">
    <property type="entry name" value="ConA-like_dom_sf"/>
</dbReference>
<name>A0ABX5YZG5_9PLAN</name>
<protein>
    <recommendedName>
        <fullName evidence="3">LamG-like jellyroll fold domain-containing protein</fullName>
    </recommendedName>
</protein>
<dbReference type="RefSeq" id="WP_002645347.1">
    <property type="nucleotide sequence ID" value="NZ_CP042910.1"/>
</dbReference>
<dbReference type="Gene3D" id="2.60.120.200">
    <property type="match status" value="1"/>
</dbReference>
<dbReference type="EMBL" id="CP042910">
    <property type="protein sequence ID" value="QEG19929.1"/>
    <property type="molecule type" value="Genomic_DNA"/>
</dbReference>
<gene>
    <name evidence="1" type="ORF">GmarT_58380</name>
</gene>
<proteinExistence type="predicted"/>
<dbReference type="Pfam" id="PF13385">
    <property type="entry name" value="Laminin_G_3"/>
    <property type="match status" value="1"/>
</dbReference>
<sequence length="954" mass="98503">MATSHEWNGGAATKAQVSTFTIPSDIVAGNVITASIGFKKEPYTVPVGGTNITAAAGFVAVWNASTNPEFGEITASVGVDSDGDVDGSVVLTADTAGVPFVVTVVIGTGTNEKQLVTLTGATGGTFTLTWNGQTTDPIAYNASAATVQTELEALSNIDSGDVTVTGSNGGPYTVEFTGDLAATNVTLITASGTSLTGSANEEQTVTIINSPSGGDFTLTFNGQTTDVIAHNASAATVQSELEGLANIKVGDVDVTGSDGGPWTVEFIGDLAKTDVSLLVAASSLTGAPTAAAATSQSGSGLSIAGLKAYWKLDETSGDRADHVGANDFAELGTVVATTGILDKSATSFSDSNYLEVPHHTDLAPTGDFSISFWIRPSTTSAGPQFIICKGFTSGAASDGRSYNVYLYNDGIVFNCKATDGTTVSSSQASSIINTVTANSWNLVVVVADFNNEILKISVNNNTFETAALWDPDLYLSDSGLPLKLGVDENTEGNFRFPFIGQIDEVAIWDMALSQSDVSTLYNSGAGLGPPFTGINEIQTLTFTGTPTAGSVGVSFRGSKALIPHDSTAAEAEALLEALDTIGTGNVNVTGGDWPGTALSVEFINDLAQSDQPQLVVDNTAVHVSIAESVKGVPQPTVGIETTDGPIDITTVTANEGPNDWNTAANWNTNKVPITGDTVYVSETNVNILYGLDQSDVTLAALIIEQTFTGDIGLPRTNAAGSYPEYRDQYLKIGATLLNIGDKQGDGSERIKINLGSVQSTVLITNSGDSPDGNTPAILLLGTHASNAININRGSLGVAYYPTEVATVATLRQAFFDNAADDTNVYLGSGVSVTDIVKSGGVLDINSATTTFKQTAGTTTIHAGAHAVLNILAGLVNYNSTGTLSAVNLSGDGVLVFDQDARPKDVTIINKFTDDSEIYDESGSITSPVIDLEKCGDLSTLHMGQDFKLTFGATT</sequence>
<accession>A0ABX5YZG5</accession>
<dbReference type="SUPFAM" id="SSF49899">
    <property type="entry name" value="Concanavalin A-like lectins/glucanases"/>
    <property type="match status" value="1"/>
</dbReference>
<dbReference type="GeneID" id="98650252"/>
<evidence type="ECO:0008006" key="3">
    <source>
        <dbReference type="Google" id="ProtNLM"/>
    </source>
</evidence>
<organism evidence="1 2">
    <name type="scientific">Gimesia maris</name>
    <dbReference type="NCBI Taxonomy" id="122"/>
    <lineage>
        <taxon>Bacteria</taxon>
        <taxon>Pseudomonadati</taxon>
        <taxon>Planctomycetota</taxon>
        <taxon>Planctomycetia</taxon>
        <taxon>Planctomycetales</taxon>
        <taxon>Planctomycetaceae</taxon>
        <taxon>Gimesia</taxon>
    </lineage>
</organism>
<keyword evidence="2" id="KW-1185">Reference proteome</keyword>